<evidence type="ECO:0000256" key="1">
    <source>
        <dbReference type="ARBA" id="ARBA00006484"/>
    </source>
</evidence>
<sequence>METVLVVGATGNIGVSAVSAVLRSKRNVLAIVRNQSSADKLVKYIGSSKGITFAEADVSSDTAVKGVVDQVRAGKLPAFHHVYTCVGGEYTITPLQEITTERLRYNMNLTFEANFFAYRDSIGYLLEQNYPKSTWSICTGAQGETATHPVPAMAQGALFSFSIAAARENESTNVRFNEIFLAFRVEVDEVAAKSGAVKATDFGKSYELLLDDEKVRSSRIRIETEADMSKLRYNKLF</sequence>
<keyword evidence="4" id="KW-1185">Reference proteome</keyword>
<dbReference type="Pfam" id="PF00106">
    <property type="entry name" value="adh_short"/>
    <property type="match status" value="1"/>
</dbReference>
<dbReference type="GO" id="GO:0016491">
    <property type="term" value="F:oxidoreductase activity"/>
    <property type="evidence" value="ECO:0007669"/>
    <property type="project" value="UniProtKB-KW"/>
</dbReference>
<keyword evidence="2" id="KW-0560">Oxidoreductase</keyword>
<dbReference type="AlphaFoldDB" id="A0A6A7A959"/>
<proteinExistence type="inferred from homology"/>
<gene>
    <name evidence="3" type="ORF">CC86DRAFT_453387</name>
</gene>
<dbReference type="PANTHER" id="PTHR43669:SF3">
    <property type="entry name" value="ALCOHOL DEHYDROGENASE, PUTATIVE (AFU_ORTHOLOGUE AFUA_3G03445)-RELATED"/>
    <property type="match status" value="1"/>
</dbReference>
<dbReference type="Gene3D" id="3.40.50.720">
    <property type="entry name" value="NAD(P)-binding Rossmann-like Domain"/>
    <property type="match status" value="1"/>
</dbReference>
<dbReference type="PANTHER" id="PTHR43669">
    <property type="entry name" value="5-KETO-D-GLUCONATE 5-REDUCTASE"/>
    <property type="match status" value="1"/>
</dbReference>
<protein>
    <submittedName>
        <fullName evidence="3">NAD(P)-binding protein</fullName>
    </submittedName>
</protein>
<organism evidence="3 4">
    <name type="scientific">Ophiobolus disseminans</name>
    <dbReference type="NCBI Taxonomy" id="1469910"/>
    <lineage>
        <taxon>Eukaryota</taxon>
        <taxon>Fungi</taxon>
        <taxon>Dikarya</taxon>
        <taxon>Ascomycota</taxon>
        <taxon>Pezizomycotina</taxon>
        <taxon>Dothideomycetes</taxon>
        <taxon>Pleosporomycetidae</taxon>
        <taxon>Pleosporales</taxon>
        <taxon>Pleosporineae</taxon>
        <taxon>Phaeosphaeriaceae</taxon>
        <taxon>Ophiobolus</taxon>
    </lineage>
</organism>
<reference evidence="3" key="1">
    <citation type="journal article" date="2020" name="Stud. Mycol.">
        <title>101 Dothideomycetes genomes: a test case for predicting lifestyles and emergence of pathogens.</title>
        <authorList>
            <person name="Haridas S."/>
            <person name="Albert R."/>
            <person name="Binder M."/>
            <person name="Bloem J."/>
            <person name="Labutti K."/>
            <person name="Salamov A."/>
            <person name="Andreopoulos B."/>
            <person name="Baker S."/>
            <person name="Barry K."/>
            <person name="Bills G."/>
            <person name="Bluhm B."/>
            <person name="Cannon C."/>
            <person name="Castanera R."/>
            <person name="Culley D."/>
            <person name="Daum C."/>
            <person name="Ezra D."/>
            <person name="Gonzalez J."/>
            <person name="Henrissat B."/>
            <person name="Kuo A."/>
            <person name="Liang C."/>
            <person name="Lipzen A."/>
            <person name="Lutzoni F."/>
            <person name="Magnuson J."/>
            <person name="Mondo S."/>
            <person name="Nolan M."/>
            <person name="Ohm R."/>
            <person name="Pangilinan J."/>
            <person name="Park H.-J."/>
            <person name="Ramirez L."/>
            <person name="Alfaro M."/>
            <person name="Sun H."/>
            <person name="Tritt A."/>
            <person name="Yoshinaga Y."/>
            <person name="Zwiers L.-H."/>
            <person name="Turgeon B."/>
            <person name="Goodwin S."/>
            <person name="Spatafora J."/>
            <person name="Crous P."/>
            <person name="Grigoriev I."/>
        </authorList>
    </citation>
    <scope>NUCLEOTIDE SEQUENCE</scope>
    <source>
        <strain evidence="3">CBS 113818</strain>
    </source>
</reference>
<comment type="similarity">
    <text evidence="1">Belongs to the short-chain dehydrogenases/reductases (SDR) family.</text>
</comment>
<dbReference type="EMBL" id="MU006220">
    <property type="protein sequence ID" value="KAF2829821.1"/>
    <property type="molecule type" value="Genomic_DNA"/>
</dbReference>
<dbReference type="SUPFAM" id="SSF51735">
    <property type="entry name" value="NAD(P)-binding Rossmann-fold domains"/>
    <property type="match status" value="1"/>
</dbReference>
<evidence type="ECO:0000256" key="2">
    <source>
        <dbReference type="ARBA" id="ARBA00023002"/>
    </source>
</evidence>
<dbReference type="OrthoDB" id="10254221at2759"/>
<dbReference type="InterPro" id="IPR036291">
    <property type="entry name" value="NAD(P)-bd_dom_sf"/>
</dbReference>
<dbReference type="Proteomes" id="UP000799424">
    <property type="component" value="Unassembled WGS sequence"/>
</dbReference>
<name>A0A6A7A959_9PLEO</name>
<dbReference type="InterPro" id="IPR002347">
    <property type="entry name" value="SDR_fam"/>
</dbReference>
<accession>A0A6A7A959</accession>
<evidence type="ECO:0000313" key="3">
    <source>
        <dbReference type="EMBL" id="KAF2829821.1"/>
    </source>
</evidence>
<evidence type="ECO:0000313" key="4">
    <source>
        <dbReference type="Proteomes" id="UP000799424"/>
    </source>
</evidence>